<reference evidence="1" key="2">
    <citation type="submission" date="2012-06" db="EMBL/GenBank/DDBJ databases">
        <authorList>
            <person name="Yu Y."/>
            <person name="Currie J."/>
            <person name="Lomeli R."/>
            <person name="Angelova A."/>
            <person name="Collura K."/>
            <person name="Wissotski M."/>
            <person name="Campos D."/>
            <person name="Kudrna D."/>
            <person name="Golser W."/>
            <person name="Ashely E."/>
            <person name="Descour A."/>
            <person name="Fernandes J."/>
            <person name="Soderlund C."/>
            <person name="Walbot V."/>
        </authorList>
    </citation>
    <scope>NUCLEOTIDE SEQUENCE</scope>
    <source>
        <strain evidence="1">B73</strain>
    </source>
</reference>
<protein>
    <submittedName>
        <fullName evidence="1">Uncharacterized protein</fullName>
    </submittedName>
</protein>
<accession>C4J0H2</accession>
<dbReference type="AlphaFoldDB" id="C4J0H2"/>
<organism evidence="1">
    <name type="scientific">Zea mays</name>
    <name type="common">Maize</name>
    <dbReference type="NCBI Taxonomy" id="4577"/>
    <lineage>
        <taxon>Eukaryota</taxon>
        <taxon>Viridiplantae</taxon>
        <taxon>Streptophyta</taxon>
        <taxon>Embryophyta</taxon>
        <taxon>Tracheophyta</taxon>
        <taxon>Spermatophyta</taxon>
        <taxon>Magnoliopsida</taxon>
        <taxon>Liliopsida</taxon>
        <taxon>Poales</taxon>
        <taxon>Poaceae</taxon>
        <taxon>PACMAD clade</taxon>
        <taxon>Panicoideae</taxon>
        <taxon>Andropogonodae</taxon>
        <taxon>Andropogoneae</taxon>
        <taxon>Tripsacinae</taxon>
        <taxon>Zea</taxon>
    </lineage>
</organism>
<dbReference type="EMBL" id="BT084319">
    <property type="protein sequence ID" value="ACR34672.1"/>
    <property type="molecule type" value="mRNA"/>
</dbReference>
<name>C4J0H2_MAIZE</name>
<sequence>MVHSQSHHTFHLTRKATIQFHLIIKNKSEAAWVDFTSKKSRNLHSVTMERNNCTHE</sequence>
<reference evidence="1" key="1">
    <citation type="journal article" date="2009" name="PLoS Genet.">
        <title>Sequencing, mapping, and analysis of 27,455 maize full-length cDNAs.</title>
        <authorList>
            <person name="Soderlund C."/>
            <person name="Descour A."/>
            <person name="Kudrna D."/>
            <person name="Bomhoff M."/>
            <person name="Boyd L."/>
            <person name="Currie J."/>
            <person name="Angelova A."/>
            <person name="Collura K."/>
            <person name="Wissotski M."/>
            <person name="Ashley E."/>
            <person name="Morrow D."/>
            <person name="Fernandes J."/>
            <person name="Walbot V."/>
            <person name="Yu Y."/>
        </authorList>
    </citation>
    <scope>NUCLEOTIDE SEQUENCE</scope>
    <source>
        <strain evidence="1">B73</strain>
    </source>
</reference>
<proteinExistence type="evidence at transcript level"/>
<evidence type="ECO:0000313" key="1">
    <source>
        <dbReference type="EMBL" id="ACR34672.1"/>
    </source>
</evidence>